<comment type="caution">
    <text evidence="2">The sequence shown here is derived from an EMBL/GenBank/DDBJ whole genome shotgun (WGS) entry which is preliminary data.</text>
</comment>
<proteinExistence type="predicted"/>
<dbReference type="Proteomes" id="UP000688947">
    <property type="component" value="Unassembled WGS sequence"/>
</dbReference>
<evidence type="ECO:0000313" key="2">
    <source>
        <dbReference type="EMBL" id="KAG6950191.1"/>
    </source>
</evidence>
<feature type="compositionally biased region" description="Acidic residues" evidence="1">
    <location>
        <begin position="70"/>
        <end position="80"/>
    </location>
</feature>
<name>A0A8T1TX24_9STRA</name>
<accession>A0A8T1TX24</accession>
<gene>
    <name evidence="2" type="ORF">JG687_00014410</name>
</gene>
<organism evidence="2 3">
    <name type="scientific">Phytophthora cactorum</name>
    <dbReference type="NCBI Taxonomy" id="29920"/>
    <lineage>
        <taxon>Eukaryota</taxon>
        <taxon>Sar</taxon>
        <taxon>Stramenopiles</taxon>
        <taxon>Oomycota</taxon>
        <taxon>Peronosporomycetes</taxon>
        <taxon>Peronosporales</taxon>
        <taxon>Peronosporaceae</taxon>
        <taxon>Phytophthora</taxon>
    </lineage>
</organism>
<feature type="region of interest" description="Disordered" evidence="1">
    <location>
        <begin position="56"/>
        <end position="96"/>
    </location>
</feature>
<dbReference type="AlphaFoldDB" id="A0A8T1TX24"/>
<feature type="compositionally biased region" description="Polar residues" evidence="1">
    <location>
        <begin position="85"/>
        <end position="96"/>
    </location>
</feature>
<evidence type="ECO:0000256" key="1">
    <source>
        <dbReference type="SAM" id="MobiDB-lite"/>
    </source>
</evidence>
<feature type="non-terminal residue" evidence="2">
    <location>
        <position position="96"/>
    </location>
</feature>
<reference evidence="2" key="1">
    <citation type="submission" date="2021-01" db="EMBL/GenBank/DDBJ databases">
        <title>Phytophthora aleatoria, a newly-described species from Pinus radiata is distinct from Phytophthora cactorum isolates based on comparative genomics.</title>
        <authorList>
            <person name="Mcdougal R."/>
            <person name="Panda P."/>
            <person name="Williams N."/>
            <person name="Studholme D.J."/>
        </authorList>
    </citation>
    <scope>NUCLEOTIDE SEQUENCE</scope>
    <source>
        <strain evidence="2">NZFS 3830</strain>
    </source>
</reference>
<protein>
    <submittedName>
        <fullName evidence="2">Uncharacterized protein</fullName>
    </submittedName>
</protein>
<evidence type="ECO:0000313" key="3">
    <source>
        <dbReference type="Proteomes" id="UP000688947"/>
    </source>
</evidence>
<sequence length="96" mass="10264">GRAGLHAVTWSLPYLGSKSGQGVEGAAAEARDGGFHGRVQDEQALLAVPPVTFQRAVTDSGLPQGRPETQEEEDEGENEDCEARYTSTPRSTCWSC</sequence>
<dbReference type="EMBL" id="JAENGZ010001159">
    <property type="protein sequence ID" value="KAG6950191.1"/>
    <property type="molecule type" value="Genomic_DNA"/>
</dbReference>